<reference evidence="3 4" key="1">
    <citation type="submission" date="2019-03" db="EMBL/GenBank/DDBJ databases">
        <title>Genomic Encyclopedia of Type Strains, Phase IV (KMG-IV): sequencing the most valuable type-strain genomes for metagenomic binning, comparative biology and taxonomic classification.</title>
        <authorList>
            <person name="Goeker M."/>
        </authorList>
    </citation>
    <scope>NUCLEOTIDE SEQUENCE [LARGE SCALE GENOMIC DNA]</scope>
    <source>
        <strain evidence="3 4">DSM 45775</strain>
    </source>
</reference>
<sequence>MSDQPFWNPKTETLPREQLRELQLAKLRRVVAWARDRSPHYARTLAAVDPERLRTWDDLRRIPFLTREEWMAGQEAHPPYGELPVVGPEAAVRLHTTSGTSGRTPLRALDSRKDWSWAAEMWCYALWGAGVRAHDVGYVAFGYGSFIGFWGLHHGLEKLGALAVPGGAQTTPNRVRQIVDFGATVVASTPTYALRLAQEAEAMGIDLPASRVHTLILSGEPAGSIPETKALIERAWGAKAFDTAGMTEVSTIVMFEPGNQPGGCHVIEDHFIEEVVDPSTGLEVPYGERGERVCTSFGRSTTPLLRYRTADLVVKVPGESAGNGRTFDLYRGGIIGRVDDMKLVRGTNVYPGAVEAVVRGFDGIEEFQIRLEHLDGRDEVILVVETVATLPDDGWERLAADLGTALADAHEGLRFRLRRAAADELPRFELKAKRLTDLRAEQQRAALAVMESA</sequence>
<accession>A0A4R6ULF8</accession>
<evidence type="ECO:0000259" key="2">
    <source>
        <dbReference type="Pfam" id="PF14535"/>
    </source>
</evidence>
<name>A0A4R6ULF8_9PSEU</name>
<feature type="domain" description="AMP-dependent ligase C-terminal" evidence="2">
    <location>
        <begin position="346"/>
        <end position="439"/>
    </location>
</feature>
<dbReference type="EMBL" id="SNYO01000014">
    <property type="protein sequence ID" value="TDQ47006.1"/>
    <property type="molecule type" value="Genomic_DNA"/>
</dbReference>
<evidence type="ECO:0000313" key="4">
    <source>
        <dbReference type="Proteomes" id="UP000295705"/>
    </source>
</evidence>
<dbReference type="Pfam" id="PF00501">
    <property type="entry name" value="AMP-binding"/>
    <property type="match status" value="1"/>
</dbReference>
<protein>
    <submittedName>
        <fullName evidence="3">Phenylacetate-CoA ligase</fullName>
    </submittedName>
</protein>
<dbReference type="OrthoDB" id="580775at2"/>
<keyword evidence="4" id="KW-1185">Reference proteome</keyword>
<dbReference type="InterPro" id="IPR028154">
    <property type="entry name" value="AMP-dep_Lig_C"/>
</dbReference>
<dbReference type="Gene3D" id="3.40.50.12780">
    <property type="entry name" value="N-terminal domain of ligase-like"/>
    <property type="match status" value="1"/>
</dbReference>
<dbReference type="PANTHER" id="PTHR43845">
    <property type="entry name" value="BLR5969 PROTEIN"/>
    <property type="match status" value="1"/>
</dbReference>
<dbReference type="RefSeq" id="WP_133829928.1">
    <property type="nucleotide sequence ID" value="NZ_BAABHR010000059.1"/>
</dbReference>
<dbReference type="SUPFAM" id="SSF56801">
    <property type="entry name" value="Acetyl-CoA synthetase-like"/>
    <property type="match status" value="1"/>
</dbReference>
<evidence type="ECO:0000313" key="3">
    <source>
        <dbReference type="EMBL" id="TDQ47006.1"/>
    </source>
</evidence>
<comment type="caution">
    <text evidence="3">The sequence shown here is derived from an EMBL/GenBank/DDBJ whole genome shotgun (WGS) entry which is preliminary data.</text>
</comment>
<organism evidence="3 4">
    <name type="scientific">Actinomycetospora succinea</name>
    <dbReference type="NCBI Taxonomy" id="663603"/>
    <lineage>
        <taxon>Bacteria</taxon>
        <taxon>Bacillati</taxon>
        <taxon>Actinomycetota</taxon>
        <taxon>Actinomycetes</taxon>
        <taxon>Pseudonocardiales</taxon>
        <taxon>Pseudonocardiaceae</taxon>
        <taxon>Actinomycetospora</taxon>
    </lineage>
</organism>
<dbReference type="PANTHER" id="PTHR43845:SF1">
    <property type="entry name" value="BLR5969 PROTEIN"/>
    <property type="match status" value="1"/>
</dbReference>
<dbReference type="GO" id="GO:0016874">
    <property type="term" value="F:ligase activity"/>
    <property type="evidence" value="ECO:0007669"/>
    <property type="project" value="UniProtKB-KW"/>
</dbReference>
<keyword evidence="3" id="KW-0436">Ligase</keyword>
<proteinExistence type="predicted"/>
<dbReference type="Proteomes" id="UP000295705">
    <property type="component" value="Unassembled WGS sequence"/>
</dbReference>
<dbReference type="InterPro" id="IPR042099">
    <property type="entry name" value="ANL_N_sf"/>
</dbReference>
<gene>
    <name evidence="3" type="ORF">EV188_11494</name>
</gene>
<feature type="domain" description="AMP-dependent synthetase/ligase" evidence="1">
    <location>
        <begin position="83"/>
        <end position="291"/>
    </location>
</feature>
<dbReference type="InterPro" id="IPR000873">
    <property type="entry name" value="AMP-dep_synth/lig_dom"/>
</dbReference>
<dbReference type="Gene3D" id="3.30.300.30">
    <property type="match status" value="1"/>
</dbReference>
<evidence type="ECO:0000259" key="1">
    <source>
        <dbReference type="Pfam" id="PF00501"/>
    </source>
</evidence>
<dbReference type="Pfam" id="PF14535">
    <property type="entry name" value="AMP-binding_C_2"/>
    <property type="match status" value="1"/>
</dbReference>
<dbReference type="AlphaFoldDB" id="A0A4R6ULF8"/>
<dbReference type="InterPro" id="IPR045851">
    <property type="entry name" value="AMP-bd_C_sf"/>
</dbReference>